<protein>
    <submittedName>
        <fullName evidence="1">Uncharacterized protein</fullName>
    </submittedName>
</protein>
<reference evidence="1 2" key="1">
    <citation type="submission" date="2015-10" db="EMBL/GenBank/DDBJ databases">
        <title>Draft genome sequence of Streptomyces sp. RV15, isolated from a marine sponge.</title>
        <authorList>
            <person name="Ruckert C."/>
            <person name="Abdelmohsen U.R."/>
            <person name="Winkler A."/>
            <person name="Hentschel U."/>
            <person name="Kalinowski J."/>
            <person name="Kampfer P."/>
            <person name="Glaeser S."/>
        </authorList>
    </citation>
    <scope>NUCLEOTIDE SEQUENCE [LARGE SCALE GENOMIC DNA]</scope>
    <source>
        <strain evidence="1 2">RV15</strain>
    </source>
</reference>
<organism evidence="1 2">
    <name type="scientific">Streptomyces dysideae</name>
    <dbReference type="NCBI Taxonomy" id="909626"/>
    <lineage>
        <taxon>Bacteria</taxon>
        <taxon>Bacillati</taxon>
        <taxon>Actinomycetota</taxon>
        <taxon>Actinomycetes</taxon>
        <taxon>Kitasatosporales</taxon>
        <taxon>Streptomycetaceae</taxon>
        <taxon>Streptomyces</taxon>
    </lineage>
</organism>
<dbReference type="EMBL" id="LMXB01000048">
    <property type="protein sequence ID" value="KUO19741.1"/>
    <property type="molecule type" value="Genomic_DNA"/>
</dbReference>
<evidence type="ECO:0000313" key="1">
    <source>
        <dbReference type="EMBL" id="KUO19741.1"/>
    </source>
</evidence>
<accession>A0A101UZI9</accession>
<evidence type="ECO:0000313" key="2">
    <source>
        <dbReference type="Proteomes" id="UP000053260"/>
    </source>
</evidence>
<comment type="caution">
    <text evidence="1">The sequence shown here is derived from an EMBL/GenBank/DDBJ whole genome shotgun (WGS) entry which is preliminary data.</text>
</comment>
<dbReference type="AlphaFoldDB" id="A0A101UZI9"/>
<gene>
    <name evidence="1" type="ORF">AQJ91_18155</name>
</gene>
<proteinExistence type="predicted"/>
<sequence>MRYPSPQQWTRVLRRARHRRAPHLWPSPELAAAAGAPITGALVRAYVLPEGERTRALAASVGEGR</sequence>
<keyword evidence="2" id="KW-1185">Reference proteome</keyword>
<dbReference type="Proteomes" id="UP000053260">
    <property type="component" value="Unassembled WGS sequence"/>
</dbReference>
<name>A0A101UZI9_9ACTN</name>